<dbReference type="EMBL" id="DSZY01000035">
    <property type="protein sequence ID" value="HGU41096.1"/>
    <property type="molecule type" value="Genomic_DNA"/>
</dbReference>
<proteinExistence type="predicted"/>
<dbReference type="PANTHER" id="PTHR44366">
    <property type="entry name" value="UDP-N-ACETYLGLUCOSAMINE--PEPTIDE N-ACETYLGLUCOSAMINYLTRANSFERASE 110 KDA SUBUNIT"/>
    <property type="match status" value="1"/>
</dbReference>
<dbReference type="GO" id="GO:0006493">
    <property type="term" value="P:protein O-linked glycosylation"/>
    <property type="evidence" value="ECO:0007669"/>
    <property type="project" value="InterPro"/>
</dbReference>
<accession>A0A7C4RWS7</accession>
<keyword evidence="1" id="KW-0802">TPR repeat</keyword>
<gene>
    <name evidence="2" type="ORF">ENT77_07860</name>
</gene>
<organism evidence="2">
    <name type="scientific">Fervidobacterium thailandense</name>
    <dbReference type="NCBI Taxonomy" id="1008305"/>
    <lineage>
        <taxon>Bacteria</taxon>
        <taxon>Thermotogati</taxon>
        <taxon>Thermotogota</taxon>
        <taxon>Thermotogae</taxon>
        <taxon>Thermotogales</taxon>
        <taxon>Fervidobacteriaceae</taxon>
        <taxon>Fervidobacterium</taxon>
    </lineage>
</organism>
<dbReference type="Gene3D" id="1.25.40.10">
    <property type="entry name" value="Tetratricopeptide repeat domain"/>
    <property type="match status" value="1"/>
</dbReference>
<dbReference type="SMART" id="SM00028">
    <property type="entry name" value="TPR"/>
    <property type="match status" value="2"/>
</dbReference>
<dbReference type="PANTHER" id="PTHR44366:SF1">
    <property type="entry name" value="UDP-N-ACETYLGLUCOSAMINE--PEPTIDE N-ACETYLGLUCOSAMINYLTRANSFERASE 110 KDA SUBUNIT"/>
    <property type="match status" value="1"/>
</dbReference>
<evidence type="ECO:0000256" key="1">
    <source>
        <dbReference type="PROSITE-ProRule" id="PRU00339"/>
    </source>
</evidence>
<dbReference type="GO" id="GO:0097363">
    <property type="term" value="F:protein O-acetylglucosaminyltransferase activity"/>
    <property type="evidence" value="ECO:0007669"/>
    <property type="project" value="TreeGrafter"/>
</dbReference>
<dbReference type="InterPro" id="IPR011990">
    <property type="entry name" value="TPR-like_helical_dom_sf"/>
</dbReference>
<dbReference type="InterPro" id="IPR037919">
    <property type="entry name" value="OGT"/>
</dbReference>
<feature type="repeat" description="TPR" evidence="1">
    <location>
        <begin position="67"/>
        <end position="100"/>
    </location>
</feature>
<feature type="repeat" description="TPR" evidence="1">
    <location>
        <begin position="33"/>
        <end position="66"/>
    </location>
</feature>
<protein>
    <submittedName>
        <fullName evidence="2">Tetratricopeptide repeat protein</fullName>
    </submittedName>
</protein>
<dbReference type="Pfam" id="PF13181">
    <property type="entry name" value="TPR_8"/>
    <property type="match status" value="2"/>
</dbReference>
<dbReference type="Pfam" id="PF00515">
    <property type="entry name" value="TPR_1"/>
    <property type="match status" value="1"/>
</dbReference>
<dbReference type="PROSITE" id="PS50293">
    <property type="entry name" value="TPR_REGION"/>
    <property type="match status" value="1"/>
</dbReference>
<dbReference type="InterPro" id="IPR019734">
    <property type="entry name" value="TPR_rpt"/>
</dbReference>
<dbReference type="SUPFAM" id="SSF48452">
    <property type="entry name" value="TPR-like"/>
    <property type="match status" value="1"/>
</dbReference>
<sequence length="143" mass="16601">MEDLLKKAVELARSGRFEEAKPIYEKLLAYEIPEVYNNLGNIYRREGLLARAVEMYRKAILQNPKFALAYFNMGCTFMELERYSEAIMFLEKAEALGFKGFDLDVQLALCYLAVGDIQKAKERMRDPRVREEVRRFVDGGTDV</sequence>
<name>A0A7C4RWS7_9BACT</name>
<dbReference type="PROSITE" id="PS50005">
    <property type="entry name" value="TPR"/>
    <property type="match status" value="2"/>
</dbReference>
<dbReference type="AlphaFoldDB" id="A0A7C4RWS7"/>
<evidence type="ECO:0000313" key="2">
    <source>
        <dbReference type="EMBL" id="HGU41096.1"/>
    </source>
</evidence>
<reference evidence="2" key="1">
    <citation type="journal article" date="2020" name="mSystems">
        <title>Genome- and Community-Level Interaction Insights into Carbon Utilization and Element Cycling Functions of Hydrothermarchaeota in Hydrothermal Sediment.</title>
        <authorList>
            <person name="Zhou Z."/>
            <person name="Liu Y."/>
            <person name="Xu W."/>
            <person name="Pan J."/>
            <person name="Luo Z.H."/>
            <person name="Li M."/>
        </authorList>
    </citation>
    <scope>NUCLEOTIDE SEQUENCE [LARGE SCALE GENOMIC DNA]</scope>
    <source>
        <strain evidence="2">SpSt-609</strain>
    </source>
</reference>
<comment type="caution">
    <text evidence="2">The sequence shown here is derived from an EMBL/GenBank/DDBJ whole genome shotgun (WGS) entry which is preliminary data.</text>
</comment>